<accession>A0A0P6VP89</accession>
<dbReference type="SUPFAM" id="SSF51735">
    <property type="entry name" value="NAD(P)-binding Rossmann-fold domains"/>
    <property type="match status" value="1"/>
</dbReference>
<dbReference type="EMBL" id="JFAQ01000202">
    <property type="protein sequence ID" value="KPL47863.1"/>
    <property type="molecule type" value="Genomic_DNA"/>
</dbReference>
<gene>
    <name evidence="1" type="ORF">XAXN_17185</name>
</gene>
<evidence type="ECO:0000313" key="1">
    <source>
        <dbReference type="EMBL" id="KPL47863.1"/>
    </source>
</evidence>
<dbReference type="Gene3D" id="3.40.50.720">
    <property type="entry name" value="NAD(P)-binding Rossmann-like Domain"/>
    <property type="match status" value="1"/>
</dbReference>
<organism evidence="1 2">
    <name type="scientific">Xanthomonas axonopodis</name>
    <dbReference type="NCBI Taxonomy" id="53413"/>
    <lineage>
        <taxon>Bacteria</taxon>
        <taxon>Pseudomonadati</taxon>
        <taxon>Pseudomonadota</taxon>
        <taxon>Gammaproteobacteria</taxon>
        <taxon>Lysobacterales</taxon>
        <taxon>Lysobacteraceae</taxon>
        <taxon>Xanthomonas</taxon>
    </lineage>
</organism>
<reference evidence="1 2" key="1">
    <citation type="submission" date="2014-02" db="EMBL/GenBank/DDBJ databases">
        <title>Genome sequence of Xanthomonas axonopodis DSM 3585 (T).</title>
        <authorList>
            <person name="Midha S."/>
            <person name="Patil P.B."/>
        </authorList>
    </citation>
    <scope>NUCLEOTIDE SEQUENCE [LARGE SCALE GENOMIC DNA]</scope>
    <source>
        <strain evidence="1 2">DSM 3585</strain>
    </source>
</reference>
<protein>
    <recommendedName>
        <fullName evidence="3">3-beta hydroxysteroid dehydrogenase</fullName>
    </recommendedName>
</protein>
<dbReference type="AlphaFoldDB" id="A0A0P6VP89"/>
<evidence type="ECO:0000313" key="2">
    <source>
        <dbReference type="Proteomes" id="UP000054035"/>
    </source>
</evidence>
<feature type="non-terminal residue" evidence="1">
    <location>
        <position position="1"/>
    </location>
</feature>
<name>A0A0P6VP89_9XANT</name>
<proteinExistence type="predicted"/>
<comment type="caution">
    <text evidence="1">The sequence shown here is derived from an EMBL/GenBank/DDBJ whole genome shotgun (WGS) entry which is preliminary data.</text>
</comment>
<sequence>YLGETLLDDYPGQKCVLRPRAVFGPSDTVLFPRVIAAARKGALPRFVGQTQPVIGDLIYIDTLCDYLYRAAAITRGNSTVSLGPNTARGRKTHFCPG</sequence>
<evidence type="ECO:0008006" key="3">
    <source>
        <dbReference type="Google" id="ProtNLM"/>
    </source>
</evidence>
<dbReference type="Proteomes" id="UP000054035">
    <property type="component" value="Unassembled WGS sequence"/>
</dbReference>
<dbReference type="InterPro" id="IPR036291">
    <property type="entry name" value="NAD(P)-bd_dom_sf"/>
</dbReference>